<name>A0A699JDJ9_TANCI</name>
<reference evidence="2" key="1">
    <citation type="journal article" date="2019" name="Sci. Rep.">
        <title>Draft genome of Tanacetum cinerariifolium, the natural source of mosquito coil.</title>
        <authorList>
            <person name="Yamashiro T."/>
            <person name="Shiraishi A."/>
            <person name="Satake H."/>
            <person name="Nakayama K."/>
        </authorList>
    </citation>
    <scope>NUCLEOTIDE SEQUENCE</scope>
</reference>
<dbReference type="AlphaFoldDB" id="A0A699JDJ9"/>
<protein>
    <recommendedName>
        <fullName evidence="3">CCHC-type domain-containing protein</fullName>
    </recommendedName>
</protein>
<accession>A0A699JDJ9</accession>
<organism evidence="2">
    <name type="scientific">Tanacetum cinerariifolium</name>
    <name type="common">Dalmatian daisy</name>
    <name type="synonym">Chrysanthemum cinerariifolium</name>
    <dbReference type="NCBI Taxonomy" id="118510"/>
    <lineage>
        <taxon>Eukaryota</taxon>
        <taxon>Viridiplantae</taxon>
        <taxon>Streptophyta</taxon>
        <taxon>Embryophyta</taxon>
        <taxon>Tracheophyta</taxon>
        <taxon>Spermatophyta</taxon>
        <taxon>Magnoliopsida</taxon>
        <taxon>eudicotyledons</taxon>
        <taxon>Gunneridae</taxon>
        <taxon>Pentapetalae</taxon>
        <taxon>asterids</taxon>
        <taxon>campanulids</taxon>
        <taxon>Asterales</taxon>
        <taxon>Asteraceae</taxon>
        <taxon>Asteroideae</taxon>
        <taxon>Anthemideae</taxon>
        <taxon>Anthemidinae</taxon>
        <taxon>Tanacetum</taxon>
    </lineage>
</organism>
<evidence type="ECO:0000256" key="1">
    <source>
        <dbReference type="SAM" id="MobiDB-lite"/>
    </source>
</evidence>
<gene>
    <name evidence="2" type="ORF">Tci_599066</name>
</gene>
<evidence type="ECO:0000313" key="2">
    <source>
        <dbReference type="EMBL" id="GFA27094.1"/>
    </source>
</evidence>
<dbReference type="EMBL" id="BKCJ010395904">
    <property type="protein sequence ID" value="GFA27094.1"/>
    <property type="molecule type" value="Genomic_DNA"/>
</dbReference>
<sequence length="689" mass="78683">MNDLKRNKHFPENIASNVKFLNNLQPEWKRHVTIVRQIKNLHEADFTQIYEFLKMNQDEVNELMAERLVKSHDPLALMAHSQNSFKFPTNHKDQSSSSTHPQQSFPINNKYNPQPSLNQNFMQPPMTSLEDINDPTKAMNAALILFAKAFQLTAPTNNNQRTSSNPRNRQIAQPIINMSHDRQTQNVGGNGGNQFGQYAGQVAQNQQGYNAWQNGGIQVAQNAIQNAGVQNARCYNYRRLGHIARNCTARPKRRDAAYLQTQLLIAQKEEAGIQLQAEEFKFMAAAGDLDEINEVNANCILMANLQHASTSGTQLDKALVYDTDGSAEIQLNDNCYDNEIFNLFTQEEQYMDLLEPIPEPQLVPQNDNHVTPVALSMVQSRGTVETRSSPNEETRTHQETAYRNLVDQVAQKMALCYPNPSYLKKAQLKQQSLYNGNLLLEEHDPPDVYDSEETLELAQERVFVPQTTKSKEELFLSNVSNMVTVSKTISILNEDLLDDTTPSVARKFLNKVKSSLVTLQRVVKQKMTLEVHNWSSSAHKEVYRIISHEIAPIINQVDAMVQNFEIQFLQEAAKFIRDFKSLTKEADESLDKQKYLELKIERLLKASFSHDIMSIVERFQVVNYEREISHIKTTYKNLFDSISSNRAHAKLYDLIYENAQLIARVFENTSESMKNTSGTSERISTRGRY</sequence>
<feature type="region of interest" description="Disordered" evidence="1">
    <location>
        <begin position="85"/>
        <end position="124"/>
    </location>
</feature>
<evidence type="ECO:0008006" key="3">
    <source>
        <dbReference type="Google" id="ProtNLM"/>
    </source>
</evidence>
<feature type="compositionally biased region" description="Polar residues" evidence="1">
    <location>
        <begin position="95"/>
        <end position="124"/>
    </location>
</feature>
<proteinExistence type="predicted"/>
<comment type="caution">
    <text evidence="2">The sequence shown here is derived from an EMBL/GenBank/DDBJ whole genome shotgun (WGS) entry which is preliminary data.</text>
</comment>